<name>A0ABQ2ZBD3_9GAMM</name>
<dbReference type="SUPFAM" id="SSF51735">
    <property type="entry name" value="NAD(P)-binding Rossmann-fold domains"/>
    <property type="match status" value="1"/>
</dbReference>
<dbReference type="PRINTS" id="PR00080">
    <property type="entry name" value="SDRFAMILY"/>
</dbReference>
<reference evidence="4" key="1">
    <citation type="journal article" date="2019" name="Int. J. Syst. Evol. Microbiol.">
        <title>The Global Catalogue of Microorganisms (GCM) 10K type strain sequencing project: providing services to taxonomists for standard genome sequencing and annotation.</title>
        <authorList>
            <consortium name="The Broad Institute Genomics Platform"/>
            <consortium name="The Broad Institute Genome Sequencing Center for Infectious Disease"/>
            <person name="Wu L."/>
            <person name="Ma J."/>
        </authorList>
    </citation>
    <scope>NUCLEOTIDE SEQUENCE [LARGE SCALE GENOMIC DNA]</scope>
    <source>
        <strain evidence="4">KCTC 22228</strain>
    </source>
</reference>
<proteinExistence type="inferred from homology"/>
<keyword evidence="2" id="KW-0560">Oxidoreductase</keyword>
<dbReference type="CDD" id="cd05233">
    <property type="entry name" value="SDR_c"/>
    <property type="match status" value="1"/>
</dbReference>
<dbReference type="Proteomes" id="UP000653056">
    <property type="component" value="Unassembled WGS sequence"/>
</dbReference>
<evidence type="ECO:0000256" key="2">
    <source>
        <dbReference type="ARBA" id="ARBA00023002"/>
    </source>
</evidence>
<comment type="similarity">
    <text evidence="1">Belongs to the short-chain dehydrogenases/reductases (SDR) family.</text>
</comment>
<dbReference type="Gene3D" id="3.40.50.720">
    <property type="entry name" value="NAD(P)-binding Rossmann-like Domain"/>
    <property type="match status" value="1"/>
</dbReference>
<dbReference type="Pfam" id="PF13561">
    <property type="entry name" value="adh_short_C2"/>
    <property type="match status" value="1"/>
</dbReference>
<dbReference type="InterPro" id="IPR036291">
    <property type="entry name" value="NAD(P)-bd_dom_sf"/>
</dbReference>
<protein>
    <submittedName>
        <fullName evidence="3">Epimerase</fullName>
    </submittedName>
</protein>
<dbReference type="InterPro" id="IPR002347">
    <property type="entry name" value="SDR_fam"/>
</dbReference>
<sequence length="252" mass="26866">MGSYLDGMNVLVTGASGGIGSAIVEEVASQGGFPLIHYGSNRRAAENLLERIGGRGALVQADLFSKQGPRALWESCLQQVSKMDAVVHNAGIRTEISIESDWDEWHAAWSREFQINVQAAADLSRLAIDHFSRHGGGKIISMASRAAQRGYSAEALPYGVTKAALINMTKSIARSFGNRGIVAACIAPGWVRTEMAEEFIAKHGIQSAVADIPIGDIATPKEVAELVAFCLQPSQRSINGATLDINGGSYIR</sequence>
<dbReference type="PANTHER" id="PTHR43639:SF1">
    <property type="entry name" value="SHORT-CHAIN DEHYDROGENASE_REDUCTASE FAMILY PROTEIN"/>
    <property type="match status" value="1"/>
</dbReference>
<comment type="caution">
    <text evidence="3">The sequence shown here is derived from an EMBL/GenBank/DDBJ whole genome shotgun (WGS) entry which is preliminary data.</text>
</comment>
<evidence type="ECO:0000256" key="1">
    <source>
        <dbReference type="ARBA" id="ARBA00006484"/>
    </source>
</evidence>
<dbReference type="RefSeq" id="WP_189472918.1">
    <property type="nucleotide sequence ID" value="NZ_BMXS01000041.1"/>
</dbReference>
<dbReference type="PRINTS" id="PR00081">
    <property type="entry name" value="GDHRDH"/>
</dbReference>
<dbReference type="PANTHER" id="PTHR43639">
    <property type="entry name" value="OXIDOREDUCTASE, SHORT-CHAIN DEHYDROGENASE/REDUCTASE FAMILY (AFU_ORTHOLOGUE AFUA_5G02870)"/>
    <property type="match status" value="1"/>
</dbReference>
<accession>A0ABQ2ZBD3</accession>
<evidence type="ECO:0000313" key="4">
    <source>
        <dbReference type="Proteomes" id="UP000653056"/>
    </source>
</evidence>
<evidence type="ECO:0000313" key="3">
    <source>
        <dbReference type="EMBL" id="GGY11082.1"/>
    </source>
</evidence>
<organism evidence="3 4">
    <name type="scientific">Litchfieldella qijiaojingensis</name>
    <dbReference type="NCBI Taxonomy" id="980347"/>
    <lineage>
        <taxon>Bacteria</taxon>
        <taxon>Pseudomonadati</taxon>
        <taxon>Pseudomonadota</taxon>
        <taxon>Gammaproteobacteria</taxon>
        <taxon>Oceanospirillales</taxon>
        <taxon>Halomonadaceae</taxon>
        <taxon>Litchfieldella</taxon>
    </lineage>
</organism>
<gene>
    <name evidence="3" type="ORF">GCM10007160_42700</name>
</gene>
<dbReference type="EMBL" id="BMXS01000041">
    <property type="protein sequence ID" value="GGY11082.1"/>
    <property type="molecule type" value="Genomic_DNA"/>
</dbReference>
<keyword evidence="4" id="KW-1185">Reference proteome</keyword>